<proteinExistence type="predicted"/>
<accession>A0ABM6EZT7</accession>
<sequence length="279" mass="30177">MPIKPAARRIARLGHSIGYSIGHAIGNQAASAARPQRLRVYLGHGALAVCRSAGRFHSSVQDKAILSGGTGVSDLPNQLAALESWLEAHPARADIEWIIGIEHVRYLLLPWDPRLASDAFCRSLAGALFAQQGAGGTPFAGYQLRYSPLAFGQPCLAALLTNDVIRELTAFARRRGCRTTRIEPALSVVWNRFRARWKHDTGVLALVEGPRLLRIGFAHGHITSFSLQPCSDTRPPATPEETTWVFPARHPAAPGGDVLVLDGFAPDDDPRLAYALCGV</sequence>
<evidence type="ECO:0000313" key="1">
    <source>
        <dbReference type="EMBL" id="AOZ04632.1"/>
    </source>
</evidence>
<organism evidence="1 2">
    <name type="scientific">Cupriavidus malaysiensis</name>
    <dbReference type="NCBI Taxonomy" id="367825"/>
    <lineage>
        <taxon>Bacteria</taxon>
        <taxon>Pseudomonadati</taxon>
        <taxon>Pseudomonadota</taxon>
        <taxon>Betaproteobacteria</taxon>
        <taxon>Burkholderiales</taxon>
        <taxon>Burkholderiaceae</taxon>
        <taxon>Cupriavidus</taxon>
    </lineage>
</organism>
<gene>
    <name evidence="1" type="ORF">BKK80_01320</name>
</gene>
<name>A0ABM6EZT7_9BURK</name>
<dbReference type="EMBL" id="CP017754">
    <property type="protein sequence ID" value="AOZ04632.1"/>
    <property type="molecule type" value="Genomic_DNA"/>
</dbReference>
<keyword evidence="2" id="KW-1185">Reference proteome</keyword>
<dbReference type="Proteomes" id="UP000177515">
    <property type="component" value="Chromosome 1"/>
</dbReference>
<evidence type="ECO:0000313" key="2">
    <source>
        <dbReference type="Proteomes" id="UP000177515"/>
    </source>
</evidence>
<protein>
    <submittedName>
        <fullName evidence="1">Uncharacterized protein</fullName>
    </submittedName>
</protein>
<reference evidence="1 2" key="1">
    <citation type="submission" date="2016-10" db="EMBL/GenBank/DDBJ databases">
        <title>Complete genome sequences of three Cupriavidus strains isolated from various Malaysian environments.</title>
        <authorList>
            <person name="Abdullah A.A.-A."/>
            <person name="Shafie N.A.H."/>
            <person name="Lau N.S."/>
        </authorList>
    </citation>
    <scope>NUCLEOTIDE SEQUENCE [LARGE SCALE GENOMIC DNA]</scope>
    <source>
        <strain evidence="1 2">USMAA1020</strain>
    </source>
</reference>